<protein>
    <submittedName>
        <fullName evidence="1">Uncharacterized protein</fullName>
    </submittedName>
</protein>
<reference evidence="1 2" key="1">
    <citation type="submission" date="2023-03" db="EMBL/GenBank/DDBJ databases">
        <title>Novosphingobium cyanobacteriorum sp. nov., isolated from a eutrophic reservoir during the Microcystis bloom period.</title>
        <authorList>
            <person name="Kang M."/>
            <person name="Le V."/>
            <person name="Ko S.-R."/>
            <person name="Lee S.-A."/>
            <person name="Ahn C.-Y."/>
        </authorList>
    </citation>
    <scope>NUCLEOTIDE SEQUENCE [LARGE SCALE GENOMIC DNA]</scope>
    <source>
        <strain evidence="1 2">HBC54</strain>
    </source>
</reference>
<gene>
    <name evidence="1" type="ORF">POM99_17490</name>
</gene>
<sequence length="77" mass="8609">MPDSIVLQIQNVDPASTREERNYNTLDLLMTKSQALVLANYLAKAASGDLAPRKPSLWRRILSKSDRSFVAPSKGHR</sequence>
<organism evidence="1 2">
    <name type="scientific">Novosphingobium cyanobacteriorum</name>
    <dbReference type="NCBI Taxonomy" id="3024215"/>
    <lineage>
        <taxon>Bacteria</taxon>
        <taxon>Pseudomonadati</taxon>
        <taxon>Pseudomonadota</taxon>
        <taxon>Alphaproteobacteria</taxon>
        <taxon>Sphingomonadales</taxon>
        <taxon>Sphingomonadaceae</taxon>
        <taxon>Novosphingobium</taxon>
    </lineage>
</organism>
<dbReference type="EMBL" id="JAROCY010000019">
    <property type="protein sequence ID" value="MDF8335005.1"/>
    <property type="molecule type" value="Genomic_DNA"/>
</dbReference>
<keyword evidence="2" id="KW-1185">Reference proteome</keyword>
<name>A0ABT6CM57_9SPHN</name>
<comment type="caution">
    <text evidence="1">The sequence shown here is derived from an EMBL/GenBank/DDBJ whole genome shotgun (WGS) entry which is preliminary data.</text>
</comment>
<proteinExistence type="predicted"/>
<dbReference type="RefSeq" id="WP_277279775.1">
    <property type="nucleotide sequence ID" value="NZ_JAROCY010000019.1"/>
</dbReference>
<dbReference type="Proteomes" id="UP001222770">
    <property type="component" value="Unassembled WGS sequence"/>
</dbReference>
<evidence type="ECO:0000313" key="1">
    <source>
        <dbReference type="EMBL" id="MDF8335005.1"/>
    </source>
</evidence>
<evidence type="ECO:0000313" key="2">
    <source>
        <dbReference type="Proteomes" id="UP001222770"/>
    </source>
</evidence>
<accession>A0ABT6CM57</accession>